<dbReference type="EMBL" id="VSRR010083362">
    <property type="protein sequence ID" value="MPC90134.1"/>
    <property type="molecule type" value="Genomic_DNA"/>
</dbReference>
<feature type="region of interest" description="Disordered" evidence="1">
    <location>
        <begin position="1"/>
        <end position="22"/>
    </location>
</feature>
<name>A0A5B7JCN5_PORTR</name>
<proteinExistence type="predicted"/>
<gene>
    <name evidence="2" type="ORF">E2C01_085104</name>
</gene>
<comment type="caution">
    <text evidence="2">The sequence shown here is derived from an EMBL/GenBank/DDBJ whole genome shotgun (WGS) entry which is preliminary data.</text>
</comment>
<reference evidence="2 3" key="1">
    <citation type="submission" date="2019-05" db="EMBL/GenBank/DDBJ databases">
        <title>Another draft genome of Portunus trituberculatus and its Hox gene families provides insights of decapod evolution.</title>
        <authorList>
            <person name="Jeong J.-H."/>
            <person name="Song I."/>
            <person name="Kim S."/>
            <person name="Choi T."/>
            <person name="Kim D."/>
            <person name="Ryu S."/>
            <person name="Kim W."/>
        </authorList>
    </citation>
    <scope>NUCLEOTIDE SEQUENCE [LARGE SCALE GENOMIC DNA]</scope>
    <source>
        <tissue evidence="2">Muscle</tissue>
    </source>
</reference>
<feature type="compositionally biased region" description="Low complexity" evidence="1">
    <location>
        <begin position="12"/>
        <end position="22"/>
    </location>
</feature>
<dbReference type="Proteomes" id="UP000324222">
    <property type="component" value="Unassembled WGS sequence"/>
</dbReference>
<accession>A0A5B7JCN5</accession>
<sequence length="59" mass="6337">MISSFQEESVLRRPPSLLPREPSAAHLLTRGVSARSGCLQGDHTHPAGLHHTSVVIALD</sequence>
<evidence type="ECO:0000313" key="2">
    <source>
        <dbReference type="EMBL" id="MPC90134.1"/>
    </source>
</evidence>
<organism evidence="2 3">
    <name type="scientific">Portunus trituberculatus</name>
    <name type="common">Swimming crab</name>
    <name type="synonym">Neptunus trituberculatus</name>
    <dbReference type="NCBI Taxonomy" id="210409"/>
    <lineage>
        <taxon>Eukaryota</taxon>
        <taxon>Metazoa</taxon>
        <taxon>Ecdysozoa</taxon>
        <taxon>Arthropoda</taxon>
        <taxon>Crustacea</taxon>
        <taxon>Multicrustacea</taxon>
        <taxon>Malacostraca</taxon>
        <taxon>Eumalacostraca</taxon>
        <taxon>Eucarida</taxon>
        <taxon>Decapoda</taxon>
        <taxon>Pleocyemata</taxon>
        <taxon>Brachyura</taxon>
        <taxon>Eubrachyura</taxon>
        <taxon>Portunoidea</taxon>
        <taxon>Portunidae</taxon>
        <taxon>Portuninae</taxon>
        <taxon>Portunus</taxon>
    </lineage>
</organism>
<protein>
    <submittedName>
        <fullName evidence="2">Uncharacterized protein</fullName>
    </submittedName>
</protein>
<dbReference type="AlphaFoldDB" id="A0A5B7JCN5"/>
<evidence type="ECO:0000256" key="1">
    <source>
        <dbReference type="SAM" id="MobiDB-lite"/>
    </source>
</evidence>
<evidence type="ECO:0000313" key="3">
    <source>
        <dbReference type="Proteomes" id="UP000324222"/>
    </source>
</evidence>
<keyword evidence="3" id="KW-1185">Reference proteome</keyword>